<evidence type="ECO:0000313" key="3">
    <source>
        <dbReference type="Proteomes" id="UP001186944"/>
    </source>
</evidence>
<dbReference type="AlphaFoldDB" id="A0AA88Y302"/>
<dbReference type="GO" id="GO:0048513">
    <property type="term" value="P:animal organ development"/>
    <property type="evidence" value="ECO:0007669"/>
    <property type="project" value="TreeGrafter"/>
</dbReference>
<keyword evidence="3" id="KW-1185">Reference proteome</keyword>
<feature type="region of interest" description="Disordered" evidence="1">
    <location>
        <begin position="1"/>
        <end position="38"/>
    </location>
</feature>
<reference evidence="2" key="1">
    <citation type="submission" date="2019-08" db="EMBL/GenBank/DDBJ databases">
        <title>The improved chromosome-level genome for the pearl oyster Pinctada fucata martensii using PacBio sequencing and Hi-C.</title>
        <authorList>
            <person name="Zheng Z."/>
        </authorList>
    </citation>
    <scope>NUCLEOTIDE SEQUENCE</scope>
    <source>
        <strain evidence="2">ZZ-2019</strain>
        <tissue evidence="2">Adductor muscle</tissue>
    </source>
</reference>
<feature type="compositionally biased region" description="Basic and acidic residues" evidence="1">
    <location>
        <begin position="287"/>
        <end position="331"/>
    </location>
</feature>
<feature type="region of interest" description="Disordered" evidence="1">
    <location>
        <begin position="104"/>
        <end position="133"/>
    </location>
</feature>
<dbReference type="Pfam" id="PF15279">
    <property type="entry name" value="SOBP"/>
    <property type="match status" value="1"/>
</dbReference>
<feature type="compositionally biased region" description="Low complexity" evidence="1">
    <location>
        <begin position="107"/>
        <end position="117"/>
    </location>
</feature>
<evidence type="ECO:0008006" key="4">
    <source>
        <dbReference type="Google" id="ProtNLM"/>
    </source>
</evidence>
<feature type="region of interest" description="Disordered" evidence="1">
    <location>
        <begin position="287"/>
        <end position="374"/>
    </location>
</feature>
<accession>A0AA88Y302</accession>
<comment type="caution">
    <text evidence="2">The sequence shown here is derived from an EMBL/GenBank/DDBJ whole genome shotgun (WGS) entry which is preliminary data.</text>
</comment>
<dbReference type="PANTHER" id="PTHR23186:SF4">
    <property type="entry name" value="GH22790P"/>
    <property type="match status" value="1"/>
</dbReference>
<evidence type="ECO:0000313" key="2">
    <source>
        <dbReference type="EMBL" id="KAK3096861.1"/>
    </source>
</evidence>
<dbReference type="EMBL" id="VSWD01000007">
    <property type="protein sequence ID" value="KAK3096861.1"/>
    <property type="molecule type" value="Genomic_DNA"/>
</dbReference>
<dbReference type="PANTHER" id="PTHR23186">
    <property type="entry name" value="RETINOIC ACID-INDUCED PROTEIN 2"/>
    <property type="match status" value="1"/>
</dbReference>
<dbReference type="InterPro" id="IPR026092">
    <property type="entry name" value="RAI2/SOBP"/>
</dbReference>
<proteinExistence type="predicted"/>
<gene>
    <name evidence="2" type="ORF">FSP39_004082</name>
</gene>
<sequence>MERDKIVDREKEGAEEGEEEKEKEGGSKSAVLRKDLPAKIKEEPRDEILKDYAENTMNELLGLYGYDKVINSSDTENLNLDRYTSTSTPIEGRFSLTDDEARDDVSLDSCDSSSGKSDQSKYGRSRSNSESNLAAQHRNLVTALTKKHGLTGVPEGTLPSGYVVCAWCQKPGGKNFTLKTEEKKTKTFCSEVCFTQCRRASFKKNKICDWCKHVRHTVNYVDFQDGETQLQFCSSKCLNQYKMNIFCKETQEHLQQIQSPGENIRDTASPNKILITPDLWLKNGRAEKREHGDDDGDEKQSSKSAKKEKETDVPKVELDNHETSSVHEGDRMSIMNRKVLNNAYRERSRKSLRRESPTRPTSQNSEVRAIPSPCPSNPNMAALNSWLSPHMWGSFGMAPMGALPPWYYPGLLPPGCPQVYCRHRQIM</sequence>
<protein>
    <recommendedName>
        <fullName evidence="4">Sine oculis-binding protein homolog</fullName>
    </recommendedName>
</protein>
<name>A0AA88Y302_PINIB</name>
<dbReference type="Proteomes" id="UP001186944">
    <property type="component" value="Unassembled WGS sequence"/>
</dbReference>
<dbReference type="GO" id="GO:0005634">
    <property type="term" value="C:nucleus"/>
    <property type="evidence" value="ECO:0007669"/>
    <property type="project" value="TreeGrafter"/>
</dbReference>
<evidence type="ECO:0000256" key="1">
    <source>
        <dbReference type="SAM" id="MobiDB-lite"/>
    </source>
</evidence>
<organism evidence="2 3">
    <name type="scientific">Pinctada imbricata</name>
    <name type="common">Atlantic pearl-oyster</name>
    <name type="synonym">Pinctada martensii</name>
    <dbReference type="NCBI Taxonomy" id="66713"/>
    <lineage>
        <taxon>Eukaryota</taxon>
        <taxon>Metazoa</taxon>
        <taxon>Spiralia</taxon>
        <taxon>Lophotrochozoa</taxon>
        <taxon>Mollusca</taxon>
        <taxon>Bivalvia</taxon>
        <taxon>Autobranchia</taxon>
        <taxon>Pteriomorphia</taxon>
        <taxon>Pterioida</taxon>
        <taxon>Pterioidea</taxon>
        <taxon>Pteriidae</taxon>
        <taxon>Pinctada</taxon>
    </lineage>
</organism>